<comment type="cofactor">
    <cofactor evidence="1">
        <name>Mg(2+)</name>
        <dbReference type="ChEBI" id="CHEBI:18420"/>
    </cofactor>
</comment>
<dbReference type="OrthoDB" id="9803106at2"/>
<evidence type="ECO:0000256" key="1">
    <source>
        <dbReference type="ARBA" id="ARBA00001946"/>
    </source>
</evidence>
<dbReference type="GO" id="GO:0016779">
    <property type="term" value="F:nucleotidyltransferase activity"/>
    <property type="evidence" value="ECO:0007669"/>
    <property type="project" value="UniProtKB-KW"/>
</dbReference>
<dbReference type="InterPro" id="IPR041633">
    <property type="entry name" value="Polbeta"/>
</dbReference>
<dbReference type="InterPro" id="IPR052038">
    <property type="entry name" value="Type-VII_TA_antitoxin"/>
</dbReference>
<keyword evidence="3" id="KW-0548">Nucleotidyltransferase</keyword>
<evidence type="ECO:0000256" key="7">
    <source>
        <dbReference type="ARBA" id="ARBA00022842"/>
    </source>
</evidence>
<dbReference type="PANTHER" id="PTHR33571">
    <property type="entry name" value="SSL8005 PROTEIN"/>
    <property type="match status" value="1"/>
</dbReference>
<evidence type="ECO:0000313" key="10">
    <source>
        <dbReference type="Proteomes" id="UP000006443"/>
    </source>
</evidence>
<dbReference type="InterPro" id="IPR043519">
    <property type="entry name" value="NT_sf"/>
</dbReference>
<evidence type="ECO:0000259" key="8">
    <source>
        <dbReference type="Pfam" id="PF18765"/>
    </source>
</evidence>
<dbReference type="GO" id="GO:0046872">
    <property type="term" value="F:metal ion binding"/>
    <property type="evidence" value="ECO:0007669"/>
    <property type="project" value="UniProtKB-KW"/>
</dbReference>
<dbReference type="PANTHER" id="PTHR33571:SF14">
    <property type="entry name" value="PROTEIN ADENYLYLTRANSFERASE MJ0435-RELATED"/>
    <property type="match status" value="1"/>
</dbReference>
<dbReference type="Pfam" id="PF18765">
    <property type="entry name" value="Polbeta"/>
    <property type="match status" value="1"/>
</dbReference>
<proteinExistence type="predicted"/>
<dbReference type="GO" id="GO:0005524">
    <property type="term" value="F:ATP binding"/>
    <property type="evidence" value="ECO:0007669"/>
    <property type="project" value="UniProtKB-KW"/>
</dbReference>
<dbReference type="STRING" id="555088.DealDRAFT_1587"/>
<dbReference type="RefSeq" id="WP_008516443.1">
    <property type="nucleotide sequence ID" value="NZ_ACJM01000007.1"/>
</dbReference>
<reference evidence="9 10" key="1">
    <citation type="submission" date="2009-02" db="EMBL/GenBank/DDBJ databases">
        <title>Sequencing of the draft genome and assembly of Dethiobacter alkaliphilus AHT 1.</title>
        <authorList>
            <consortium name="US DOE Joint Genome Institute (JGI-PGF)"/>
            <person name="Lucas S."/>
            <person name="Copeland A."/>
            <person name="Lapidus A."/>
            <person name="Glavina del Rio T."/>
            <person name="Dalin E."/>
            <person name="Tice H."/>
            <person name="Bruce D."/>
            <person name="Goodwin L."/>
            <person name="Pitluck S."/>
            <person name="Larimer F."/>
            <person name="Land M.L."/>
            <person name="Hauser L."/>
            <person name="Muyzer G."/>
        </authorList>
    </citation>
    <scope>NUCLEOTIDE SEQUENCE [LARGE SCALE GENOMIC DNA]</scope>
    <source>
        <strain evidence="9 10">AHT 1</strain>
    </source>
</reference>
<keyword evidence="6" id="KW-0067">ATP-binding</keyword>
<protein>
    <submittedName>
        <fullName evidence="9">DNA polymerase beta domain protein region</fullName>
    </submittedName>
</protein>
<evidence type="ECO:0000313" key="9">
    <source>
        <dbReference type="EMBL" id="EEG77464.1"/>
    </source>
</evidence>
<name>C0GGM3_DETAL</name>
<keyword evidence="5" id="KW-0547">Nucleotide-binding</keyword>
<dbReference type="AlphaFoldDB" id="C0GGM3"/>
<comment type="caution">
    <text evidence="9">The sequence shown here is derived from an EMBL/GenBank/DDBJ whole genome shotgun (WGS) entry which is preliminary data.</text>
</comment>
<dbReference type="Gene3D" id="3.30.460.10">
    <property type="entry name" value="Beta Polymerase, domain 2"/>
    <property type="match status" value="1"/>
</dbReference>
<dbReference type="CDD" id="cd05403">
    <property type="entry name" value="NT_KNTase_like"/>
    <property type="match status" value="1"/>
</dbReference>
<keyword evidence="4" id="KW-0479">Metal-binding</keyword>
<evidence type="ECO:0000256" key="5">
    <source>
        <dbReference type="ARBA" id="ARBA00022741"/>
    </source>
</evidence>
<evidence type="ECO:0000256" key="2">
    <source>
        <dbReference type="ARBA" id="ARBA00022679"/>
    </source>
</evidence>
<dbReference type="EMBL" id="ACJM01000007">
    <property type="protein sequence ID" value="EEG77464.1"/>
    <property type="molecule type" value="Genomic_DNA"/>
</dbReference>
<evidence type="ECO:0000256" key="3">
    <source>
        <dbReference type="ARBA" id="ARBA00022695"/>
    </source>
</evidence>
<dbReference type="eggNOG" id="COG1708">
    <property type="taxonomic scope" value="Bacteria"/>
</dbReference>
<dbReference type="SUPFAM" id="SSF81301">
    <property type="entry name" value="Nucleotidyltransferase"/>
    <property type="match status" value="1"/>
</dbReference>
<evidence type="ECO:0000256" key="6">
    <source>
        <dbReference type="ARBA" id="ARBA00022840"/>
    </source>
</evidence>
<gene>
    <name evidence="9" type="ORF">DealDRAFT_1587</name>
</gene>
<sequence length="103" mass="11516">MFGLSEKNLIYIREGIKTFAEIERAVVFGSRAMGNYKRGSDIDIAIAGKNVTGETVAKLSEYLNEVAPLPYYVDVVDYNEISNEELRKHIDTKGIELNINSEG</sequence>
<keyword evidence="7" id="KW-0460">Magnesium</keyword>
<organism evidence="9 10">
    <name type="scientific">Dethiobacter alkaliphilus AHT 1</name>
    <dbReference type="NCBI Taxonomy" id="555088"/>
    <lineage>
        <taxon>Bacteria</taxon>
        <taxon>Bacillati</taxon>
        <taxon>Bacillota</taxon>
        <taxon>Dethiobacteria</taxon>
        <taxon>Dethiobacterales</taxon>
        <taxon>Dethiobacteraceae</taxon>
        <taxon>Dethiobacter</taxon>
    </lineage>
</organism>
<feature type="domain" description="Polymerase beta nucleotidyltransferase" evidence="8">
    <location>
        <begin position="13"/>
        <end position="99"/>
    </location>
</feature>
<evidence type="ECO:0000256" key="4">
    <source>
        <dbReference type="ARBA" id="ARBA00022723"/>
    </source>
</evidence>
<dbReference type="Proteomes" id="UP000006443">
    <property type="component" value="Unassembled WGS sequence"/>
</dbReference>
<accession>C0GGM3</accession>
<keyword evidence="10" id="KW-1185">Reference proteome</keyword>
<keyword evidence="2" id="KW-0808">Transferase</keyword>